<comment type="caution">
    <text evidence="1">The sequence shown here is derived from an EMBL/GenBank/DDBJ whole genome shotgun (WGS) entry which is preliminary data.</text>
</comment>
<evidence type="ECO:0000313" key="1">
    <source>
        <dbReference type="EMBL" id="KAG8657026.1"/>
    </source>
</evidence>
<dbReference type="Proteomes" id="UP000091857">
    <property type="component" value="Chromosome 3"/>
</dbReference>
<organism evidence="1 2">
    <name type="scientific">Manihot esculenta</name>
    <name type="common">Cassava</name>
    <name type="synonym">Jatropha manihot</name>
    <dbReference type="NCBI Taxonomy" id="3983"/>
    <lineage>
        <taxon>Eukaryota</taxon>
        <taxon>Viridiplantae</taxon>
        <taxon>Streptophyta</taxon>
        <taxon>Embryophyta</taxon>
        <taxon>Tracheophyta</taxon>
        <taxon>Spermatophyta</taxon>
        <taxon>Magnoliopsida</taxon>
        <taxon>eudicotyledons</taxon>
        <taxon>Gunneridae</taxon>
        <taxon>Pentapetalae</taxon>
        <taxon>rosids</taxon>
        <taxon>fabids</taxon>
        <taxon>Malpighiales</taxon>
        <taxon>Euphorbiaceae</taxon>
        <taxon>Crotonoideae</taxon>
        <taxon>Manihoteae</taxon>
        <taxon>Manihot</taxon>
    </lineage>
</organism>
<name>A0ACB7I1T6_MANES</name>
<reference evidence="2" key="1">
    <citation type="journal article" date="2016" name="Nat. Biotechnol.">
        <title>Sequencing wild and cultivated cassava and related species reveals extensive interspecific hybridization and genetic diversity.</title>
        <authorList>
            <person name="Bredeson J.V."/>
            <person name="Lyons J.B."/>
            <person name="Prochnik S.E."/>
            <person name="Wu G.A."/>
            <person name="Ha C.M."/>
            <person name="Edsinger-Gonzales E."/>
            <person name="Grimwood J."/>
            <person name="Schmutz J."/>
            <person name="Rabbi I.Y."/>
            <person name="Egesi C."/>
            <person name="Nauluvula P."/>
            <person name="Lebot V."/>
            <person name="Ndunguru J."/>
            <person name="Mkamilo G."/>
            <person name="Bart R.S."/>
            <person name="Setter T.L."/>
            <person name="Gleadow R.M."/>
            <person name="Kulakow P."/>
            <person name="Ferguson M.E."/>
            <person name="Rounsley S."/>
            <person name="Rokhsar D.S."/>
        </authorList>
    </citation>
    <scope>NUCLEOTIDE SEQUENCE [LARGE SCALE GENOMIC DNA]</scope>
    <source>
        <strain evidence="2">cv. AM560-2</strain>
    </source>
</reference>
<accession>A0ACB7I1T6</accession>
<dbReference type="EMBL" id="CM004389">
    <property type="protein sequence ID" value="KAG8657026.1"/>
    <property type="molecule type" value="Genomic_DNA"/>
</dbReference>
<keyword evidence="2" id="KW-1185">Reference proteome</keyword>
<proteinExistence type="predicted"/>
<gene>
    <name evidence="1" type="ORF">MANES_03G032400v8</name>
</gene>
<protein>
    <submittedName>
        <fullName evidence="1">Uncharacterized protein</fullName>
    </submittedName>
</protein>
<sequence length="507" mass="54974">MRLVLALLFVSAFLLSLSATESDSAVEMNATTESNGTRSRSREDSFADMIDRALEKEFNETDQNESTDPGSFNNSVAGQQAILETVARVKSKKNDTKEEKSFQFHDVFNLDNENRAEDMPTLIDRKVITGYLLAGSIIGPGGLSFVSEMVQVETVAQFGVIFLLFALGLEFSTTKLRVVRAVAILGGLLQIFLFMCLCGITVSLCGGKSSDGVFVGAFLSMSSTAVVLKFLMEKNSINSLHGQVTIGTLILQDCAVGLLFALLPVLGGSSGILQGVMSMTKSLMLLVIFLAILTILSRTCVPWFLKLMISLSSETNELYQLASVAFCLLVAWCSDKLGLSLELGSFAAGVMISTTDLAQHTLEQVEPIRNFFAALFLASIGMLIHVHFLWNHVDILLAAVLLVIIIKTAVVATVVKAFRYNNKTSLLVGMSLAQIGEFAFVLLSRASNLHLVEGKLYLLLLGTTALSLVTTPLLFKLIPGVIHLGVLLRWFPPDSPLEVLKSAKEVD</sequence>
<evidence type="ECO:0000313" key="2">
    <source>
        <dbReference type="Proteomes" id="UP000091857"/>
    </source>
</evidence>